<organism evidence="1 2">
    <name type="scientific">Vandammella animalimorsus</name>
    <dbReference type="NCBI Taxonomy" id="2029117"/>
    <lineage>
        <taxon>Bacteria</taxon>
        <taxon>Pseudomonadati</taxon>
        <taxon>Pseudomonadota</taxon>
        <taxon>Betaproteobacteria</taxon>
        <taxon>Burkholderiales</taxon>
        <taxon>Comamonadaceae</taxon>
        <taxon>Vandammella</taxon>
    </lineage>
</organism>
<accession>A0A3M6RKE5</accession>
<comment type="caution">
    <text evidence="1">The sequence shown here is derived from an EMBL/GenBank/DDBJ whole genome shotgun (WGS) entry which is preliminary data.</text>
</comment>
<proteinExistence type="predicted"/>
<dbReference type="AlphaFoldDB" id="A0A3M6RKE5"/>
<gene>
    <name evidence="1" type="ORF">EBQ34_04990</name>
</gene>
<dbReference type="Proteomes" id="UP000275180">
    <property type="component" value="Unassembled WGS sequence"/>
</dbReference>
<reference evidence="1 2" key="1">
    <citation type="submission" date="2018-10" db="EMBL/GenBank/DDBJ databases">
        <title>Comamonadaceae CDC group NO-1 genome sequencing and assembly.</title>
        <authorList>
            <person name="Bernier A.-M."/>
            <person name="Bernard K."/>
        </authorList>
    </citation>
    <scope>NUCLEOTIDE SEQUENCE [LARGE SCALE GENOMIC DNA]</scope>
    <source>
        <strain evidence="1 2">NML180582</strain>
    </source>
</reference>
<protein>
    <submittedName>
        <fullName evidence="1">Uncharacterized protein</fullName>
    </submittedName>
</protein>
<evidence type="ECO:0000313" key="2">
    <source>
        <dbReference type="Proteomes" id="UP000275180"/>
    </source>
</evidence>
<dbReference type="EMBL" id="RDQJ01000005">
    <property type="protein sequence ID" value="RMX15927.1"/>
    <property type="molecule type" value="Genomic_DNA"/>
</dbReference>
<evidence type="ECO:0000313" key="1">
    <source>
        <dbReference type="EMBL" id="RMX15927.1"/>
    </source>
</evidence>
<name>A0A3M6RKE5_9BURK</name>
<sequence length="66" mass="7016">MHQAKQESACKIAKDFDAGGALPKYSESHTGMLVMRQMPMAFGVSCFIVARCIGARSQVGAGIVAR</sequence>